<keyword evidence="10" id="KW-0325">Glycoprotein</keyword>
<dbReference type="GO" id="GO:0007165">
    <property type="term" value="P:signal transduction"/>
    <property type="evidence" value="ECO:0007669"/>
    <property type="project" value="InterPro"/>
</dbReference>
<dbReference type="Gene3D" id="3.80.10.10">
    <property type="entry name" value="Ribonuclease Inhibitor"/>
    <property type="match status" value="1"/>
</dbReference>
<evidence type="ECO:0000256" key="1">
    <source>
        <dbReference type="ARBA" id="ARBA00004167"/>
    </source>
</evidence>
<evidence type="ECO:0000256" key="3">
    <source>
        <dbReference type="ARBA" id="ARBA00022614"/>
    </source>
</evidence>
<dbReference type="InterPro" id="IPR000157">
    <property type="entry name" value="TIR_dom"/>
</dbReference>
<comment type="similarity">
    <text evidence="2">Belongs to the Toll-like receptor family.</text>
</comment>
<organism evidence="13 14">
    <name type="scientific">Magallana gigas</name>
    <name type="common">Pacific oyster</name>
    <name type="synonym">Crassostrea gigas</name>
    <dbReference type="NCBI Taxonomy" id="29159"/>
    <lineage>
        <taxon>Eukaryota</taxon>
        <taxon>Metazoa</taxon>
        <taxon>Spiralia</taxon>
        <taxon>Lophotrochozoa</taxon>
        <taxon>Mollusca</taxon>
        <taxon>Bivalvia</taxon>
        <taxon>Autobranchia</taxon>
        <taxon>Pteriomorphia</taxon>
        <taxon>Ostreida</taxon>
        <taxon>Ostreoidea</taxon>
        <taxon>Ostreidae</taxon>
        <taxon>Magallana</taxon>
    </lineage>
</organism>
<keyword evidence="3" id="KW-0433">Leucine-rich repeat</keyword>
<keyword evidence="5" id="KW-0732">Signal</keyword>
<evidence type="ECO:0000256" key="2">
    <source>
        <dbReference type="ARBA" id="ARBA00009634"/>
    </source>
</evidence>
<evidence type="ECO:0000256" key="8">
    <source>
        <dbReference type="ARBA" id="ARBA00023136"/>
    </source>
</evidence>
<dbReference type="Gene3D" id="3.40.50.10140">
    <property type="entry name" value="Toll/interleukin-1 receptor homology (TIR) domain"/>
    <property type="match status" value="1"/>
</dbReference>
<dbReference type="Proteomes" id="UP000005408">
    <property type="component" value="Unassembled WGS sequence"/>
</dbReference>
<dbReference type="GO" id="GO:0005886">
    <property type="term" value="C:plasma membrane"/>
    <property type="evidence" value="ECO:0007669"/>
    <property type="project" value="TreeGrafter"/>
</dbReference>
<keyword evidence="14" id="KW-1185">Reference proteome</keyword>
<name>A0A8W8JE82_MAGGI</name>
<dbReference type="InterPro" id="IPR001611">
    <property type="entry name" value="Leu-rich_rpt"/>
</dbReference>
<evidence type="ECO:0000256" key="11">
    <source>
        <dbReference type="SAM" id="Phobius"/>
    </source>
</evidence>
<evidence type="ECO:0000256" key="7">
    <source>
        <dbReference type="ARBA" id="ARBA00022989"/>
    </source>
</evidence>
<dbReference type="InterPro" id="IPR032675">
    <property type="entry name" value="LRR_dom_sf"/>
</dbReference>
<accession>A0A8W8JE82</accession>
<evidence type="ECO:0000256" key="6">
    <source>
        <dbReference type="ARBA" id="ARBA00022737"/>
    </source>
</evidence>
<keyword evidence="4 11" id="KW-0812">Transmembrane</keyword>
<evidence type="ECO:0000256" key="4">
    <source>
        <dbReference type="ARBA" id="ARBA00022692"/>
    </source>
</evidence>
<dbReference type="SMART" id="SM00255">
    <property type="entry name" value="TIR"/>
    <property type="match status" value="1"/>
</dbReference>
<keyword evidence="8 11" id="KW-0472">Membrane</keyword>
<dbReference type="EnsemblMetazoa" id="G18082.2">
    <property type="protein sequence ID" value="G18082.2:cds"/>
    <property type="gene ID" value="G18082"/>
</dbReference>
<evidence type="ECO:0000259" key="12">
    <source>
        <dbReference type="PROSITE" id="PS50104"/>
    </source>
</evidence>
<dbReference type="PROSITE" id="PS50104">
    <property type="entry name" value="TIR"/>
    <property type="match status" value="1"/>
</dbReference>
<feature type="domain" description="TIR" evidence="12">
    <location>
        <begin position="418"/>
        <end position="556"/>
    </location>
</feature>
<evidence type="ECO:0000313" key="13">
    <source>
        <dbReference type="EnsemblMetazoa" id="G18082.2:cds"/>
    </source>
</evidence>
<dbReference type="SUPFAM" id="SSF52200">
    <property type="entry name" value="Toll/Interleukin receptor TIR domain"/>
    <property type="match status" value="1"/>
</dbReference>
<evidence type="ECO:0000256" key="10">
    <source>
        <dbReference type="ARBA" id="ARBA00023180"/>
    </source>
</evidence>
<keyword evidence="9" id="KW-0675">Receptor</keyword>
<keyword evidence="6" id="KW-0677">Repeat</keyword>
<reference evidence="13" key="1">
    <citation type="submission" date="2022-08" db="UniProtKB">
        <authorList>
            <consortium name="EnsemblMetazoa"/>
        </authorList>
    </citation>
    <scope>IDENTIFICATION</scope>
    <source>
        <strain evidence="13">05x7-T-G4-1.051#20</strain>
    </source>
</reference>
<keyword evidence="7 11" id="KW-1133">Transmembrane helix</keyword>
<dbReference type="Pfam" id="PF13676">
    <property type="entry name" value="TIR_2"/>
    <property type="match status" value="1"/>
</dbReference>
<comment type="subcellular location">
    <subcellularLocation>
        <location evidence="1">Membrane</location>
        <topology evidence="1">Single-pass membrane protein</topology>
    </subcellularLocation>
</comment>
<dbReference type="PANTHER" id="PTHR24365:SF541">
    <property type="entry name" value="PROTEIN TOLL-RELATED"/>
    <property type="match status" value="1"/>
</dbReference>
<dbReference type="AlphaFoldDB" id="A0A8W8JE82"/>
<feature type="transmembrane region" description="Helical" evidence="11">
    <location>
        <begin position="367"/>
        <end position="388"/>
    </location>
</feature>
<dbReference type="InterPro" id="IPR003591">
    <property type="entry name" value="Leu-rich_rpt_typical-subtyp"/>
</dbReference>
<evidence type="ECO:0000256" key="9">
    <source>
        <dbReference type="ARBA" id="ARBA00023170"/>
    </source>
</evidence>
<dbReference type="PANTHER" id="PTHR24365">
    <property type="entry name" value="TOLL-LIKE RECEPTOR"/>
    <property type="match status" value="1"/>
</dbReference>
<dbReference type="InterPro" id="IPR035897">
    <property type="entry name" value="Toll_tir_struct_dom_sf"/>
</dbReference>
<protein>
    <recommendedName>
        <fullName evidence="12">TIR domain-containing protein</fullName>
    </recommendedName>
</protein>
<evidence type="ECO:0000313" key="14">
    <source>
        <dbReference type="Proteomes" id="UP000005408"/>
    </source>
</evidence>
<evidence type="ECO:0000256" key="5">
    <source>
        <dbReference type="ARBA" id="ARBA00022729"/>
    </source>
</evidence>
<dbReference type="PROSITE" id="PS51450">
    <property type="entry name" value="LRR"/>
    <property type="match status" value="1"/>
</dbReference>
<dbReference type="SUPFAM" id="SSF52058">
    <property type="entry name" value="L domain-like"/>
    <property type="match status" value="1"/>
</dbReference>
<proteinExistence type="inferred from homology"/>
<dbReference type="GO" id="GO:0038023">
    <property type="term" value="F:signaling receptor activity"/>
    <property type="evidence" value="ECO:0007669"/>
    <property type="project" value="TreeGrafter"/>
</dbReference>
<sequence>MAQPFLTMMKWKKTRGMLDRQLCVSVVLMYRLSPVLTQICSISNFVDDCGNKGLLWNCSGLNISKIPTVLPPELENINVMLDLSVNQFTSLTEDTFEAIATSSKIMGWNKTKCMMVRQLFVSIVLMCRVTAMLTQNCSISYNVDDCGNKGLLWNCSGSNISKMPTVLPPELENSNTALDISYNQFTSLTKDTFEAIAAYSKLSAANVHLDLTNILIAEGLFKNLKCLTKLDLSRNGLAFLPQSLLRDQKQSLTEINLDHNMFSSIYDALIQLENLNNLYLRYNLISKISEKDQRHFESLNNLSIYIEGNPISCACLNIQSLKWMKDHQNSFPDLGNVLCLENNHHVGHLFNDEIWRKFELDCQSKDWLIFSIILLFLTILAFTSIVAIKNYRVHLEYVILRLKKQWKGIPLRKSEEEFLFDVYVSYSESDYEWVRDKLCPKLEDLNVKSWITDMNSTPGRWVLEGIVNRINECRKVMFVVSESFLDMEWSSYAVKTAITHAFHNQRQGFIVVLIKDGVALEKLPDELKNIWWCIEHFRWPEEESNEVILKKLTKALQSDLTF</sequence>
<dbReference type="SMART" id="SM00369">
    <property type="entry name" value="LRR_TYP"/>
    <property type="match status" value="4"/>
</dbReference>